<evidence type="ECO:0000256" key="10">
    <source>
        <dbReference type="ARBA" id="ARBA00022801"/>
    </source>
</evidence>
<keyword evidence="13" id="KW-0239">DNA-directed DNA polymerase</keyword>
<evidence type="ECO:0000256" key="22">
    <source>
        <dbReference type="ARBA" id="ARBA00049990"/>
    </source>
</evidence>
<organism evidence="24 25">
    <name type="scientific">Lysinibacillus sphaericus OT4b.31</name>
    <dbReference type="NCBI Taxonomy" id="1285586"/>
    <lineage>
        <taxon>Bacteria</taxon>
        <taxon>Bacillati</taxon>
        <taxon>Bacillota</taxon>
        <taxon>Bacilli</taxon>
        <taxon>Bacillales</taxon>
        <taxon>Bacillaceae</taxon>
        <taxon>Lysinibacillus</taxon>
    </lineage>
</organism>
<dbReference type="SUPFAM" id="SSF56091">
    <property type="entry name" value="DNA ligase/mRNA capping enzyme, catalytic domain"/>
    <property type="match status" value="1"/>
</dbReference>
<evidence type="ECO:0000313" key="24">
    <source>
        <dbReference type="EMBL" id="EON72374.1"/>
    </source>
</evidence>
<evidence type="ECO:0000256" key="2">
    <source>
        <dbReference type="ARBA" id="ARBA00012727"/>
    </source>
</evidence>
<dbReference type="PROSITE" id="PS00697">
    <property type="entry name" value="DNA_LIGASE_A1"/>
    <property type="match status" value="1"/>
</dbReference>
<keyword evidence="4" id="KW-0808">Transferase</keyword>
<dbReference type="Proteomes" id="UP000013911">
    <property type="component" value="Unassembled WGS sequence"/>
</dbReference>
<comment type="similarity">
    <text evidence="22">In the N-terminal section; belongs to the LigD polymerase family.</text>
</comment>
<dbReference type="InterPro" id="IPR012340">
    <property type="entry name" value="NA-bd_OB-fold"/>
</dbReference>
<evidence type="ECO:0000256" key="5">
    <source>
        <dbReference type="ARBA" id="ARBA00022695"/>
    </source>
</evidence>
<comment type="cofactor">
    <cofactor evidence="1">
        <name>Mn(2+)</name>
        <dbReference type="ChEBI" id="CHEBI:29035"/>
    </cofactor>
</comment>
<keyword evidence="5" id="KW-0548">Nucleotidyltransferase</keyword>
<dbReference type="Gene3D" id="2.40.50.140">
    <property type="entry name" value="Nucleic acid-binding proteins"/>
    <property type="match status" value="1"/>
</dbReference>
<proteinExistence type="inferred from homology"/>
<dbReference type="EC" id="6.5.1.1" evidence="2"/>
<keyword evidence="16" id="KW-0234">DNA repair</keyword>
<evidence type="ECO:0000256" key="21">
    <source>
        <dbReference type="ARBA" id="ARBA00049981"/>
    </source>
</evidence>
<evidence type="ECO:0000256" key="12">
    <source>
        <dbReference type="ARBA" id="ARBA00022840"/>
    </source>
</evidence>
<dbReference type="PROSITE" id="PS50160">
    <property type="entry name" value="DNA_LIGASE_A3"/>
    <property type="match status" value="1"/>
</dbReference>
<dbReference type="GO" id="GO:0006281">
    <property type="term" value="P:DNA repair"/>
    <property type="evidence" value="ECO:0007669"/>
    <property type="project" value="UniProtKB-KW"/>
</dbReference>
<evidence type="ECO:0000256" key="8">
    <source>
        <dbReference type="ARBA" id="ARBA00022741"/>
    </source>
</evidence>
<evidence type="ECO:0000256" key="11">
    <source>
        <dbReference type="ARBA" id="ARBA00022839"/>
    </source>
</evidence>
<keyword evidence="8" id="KW-0547">Nucleotide-binding</keyword>
<dbReference type="Pfam" id="PF21686">
    <property type="entry name" value="LigD_Prim-Pol"/>
    <property type="match status" value="1"/>
</dbReference>
<dbReference type="InterPro" id="IPR014146">
    <property type="entry name" value="LigD_ligase_dom"/>
</dbReference>
<dbReference type="PANTHER" id="PTHR42705:SF2">
    <property type="entry name" value="BIFUNCTIONAL NON-HOMOLOGOUS END JOINING PROTEIN LIGD"/>
    <property type="match status" value="1"/>
</dbReference>
<keyword evidence="17" id="KW-0464">Manganese</keyword>
<dbReference type="GO" id="GO:0005524">
    <property type="term" value="F:ATP binding"/>
    <property type="evidence" value="ECO:0007669"/>
    <property type="project" value="UniProtKB-KW"/>
</dbReference>
<evidence type="ECO:0000256" key="19">
    <source>
        <dbReference type="ARBA" id="ARBA00029943"/>
    </source>
</evidence>
<evidence type="ECO:0000256" key="16">
    <source>
        <dbReference type="ARBA" id="ARBA00023204"/>
    </source>
</evidence>
<comment type="similarity">
    <text evidence="21">In the C-terminal section; belongs to the ATP-dependent DNA ligase family.</text>
</comment>
<dbReference type="NCBIfam" id="NF007211">
    <property type="entry name" value="PRK09633.1"/>
    <property type="match status" value="1"/>
</dbReference>
<dbReference type="NCBIfam" id="TIGR02778">
    <property type="entry name" value="ligD_pol"/>
    <property type="match status" value="1"/>
</dbReference>
<reference evidence="24 25" key="1">
    <citation type="submission" date="2013-04" db="EMBL/GenBank/DDBJ databases">
        <title>Draft genome of the heavy metal tolerant bacterium Lysinibacillus sphaericus strain OT4b.31.</title>
        <authorList>
            <person name="Pena-Montenegro T.D."/>
            <person name="Dussan J."/>
        </authorList>
    </citation>
    <scope>NUCLEOTIDE SEQUENCE [LARGE SCALE GENOMIC DNA]</scope>
    <source>
        <strain evidence="24 25">OT4b.31</strain>
    </source>
</reference>
<dbReference type="CDD" id="cd07906">
    <property type="entry name" value="Adenylation_DNA_ligase_LigD_LigC"/>
    <property type="match status" value="1"/>
</dbReference>
<dbReference type="InterPro" id="IPR014143">
    <property type="entry name" value="NHEJ_ligase_prk"/>
</dbReference>
<dbReference type="InterPro" id="IPR016059">
    <property type="entry name" value="DNA_ligase_ATP-dep_CS"/>
</dbReference>
<protein>
    <recommendedName>
        <fullName evidence="2">DNA ligase (ATP)</fullName>
        <ecNumber evidence="2">6.5.1.1</ecNumber>
    </recommendedName>
    <alternativeName>
        <fullName evidence="19">NHEJ DNA polymerase</fullName>
    </alternativeName>
</protein>
<keyword evidence="14" id="KW-0238">DNA-binding</keyword>
<evidence type="ECO:0000256" key="15">
    <source>
        <dbReference type="ARBA" id="ARBA00023172"/>
    </source>
</evidence>
<evidence type="ECO:0000256" key="6">
    <source>
        <dbReference type="ARBA" id="ARBA00022722"/>
    </source>
</evidence>
<keyword evidence="3 24" id="KW-0436">Ligase</keyword>
<evidence type="ECO:0000256" key="20">
    <source>
        <dbReference type="ARBA" id="ARBA00034003"/>
    </source>
</evidence>
<evidence type="ECO:0000256" key="9">
    <source>
        <dbReference type="ARBA" id="ARBA00022763"/>
    </source>
</evidence>
<evidence type="ECO:0000313" key="25">
    <source>
        <dbReference type="Proteomes" id="UP000013911"/>
    </source>
</evidence>
<dbReference type="InterPro" id="IPR014145">
    <property type="entry name" value="LigD_pol_dom"/>
</dbReference>
<keyword evidence="15" id="KW-0233">DNA recombination</keyword>
<dbReference type="GO" id="GO:0003887">
    <property type="term" value="F:DNA-directed DNA polymerase activity"/>
    <property type="evidence" value="ECO:0007669"/>
    <property type="project" value="UniProtKB-KW"/>
</dbReference>
<evidence type="ECO:0000256" key="18">
    <source>
        <dbReference type="ARBA" id="ARBA00023268"/>
    </source>
</evidence>
<dbReference type="HOGENOM" id="CLU_008325_0_2_9"/>
<gene>
    <name evidence="24" type="primary">ligD</name>
    <name evidence="24" type="ORF">H131_12413</name>
</gene>
<keyword evidence="10" id="KW-0378">Hydrolase</keyword>
<accession>R7ZEC5</accession>
<feature type="domain" description="ATP-dependent DNA ligase family profile" evidence="23">
    <location>
        <begin position="112"/>
        <end position="240"/>
    </location>
</feature>
<evidence type="ECO:0000256" key="14">
    <source>
        <dbReference type="ARBA" id="ARBA00023125"/>
    </source>
</evidence>
<dbReference type="Gene3D" id="3.30.470.30">
    <property type="entry name" value="DNA ligase/mRNA capping enzyme"/>
    <property type="match status" value="1"/>
</dbReference>
<dbReference type="eggNOG" id="COG1793">
    <property type="taxonomic scope" value="Bacteria"/>
</dbReference>
<dbReference type="InterPro" id="IPR033652">
    <property type="entry name" value="LigD_Pol-like_3"/>
</dbReference>
<dbReference type="GO" id="GO:0003677">
    <property type="term" value="F:DNA binding"/>
    <property type="evidence" value="ECO:0007669"/>
    <property type="project" value="UniProtKB-KW"/>
</dbReference>
<dbReference type="GO" id="GO:0046872">
    <property type="term" value="F:metal ion binding"/>
    <property type="evidence" value="ECO:0007669"/>
    <property type="project" value="UniProtKB-KW"/>
</dbReference>
<name>R7ZEC5_LYSSH</name>
<evidence type="ECO:0000256" key="3">
    <source>
        <dbReference type="ARBA" id="ARBA00022598"/>
    </source>
</evidence>
<keyword evidence="18" id="KW-0511">Multifunctional enzyme</keyword>
<dbReference type="GO" id="GO:0006310">
    <property type="term" value="P:DNA recombination"/>
    <property type="evidence" value="ECO:0007669"/>
    <property type="project" value="UniProtKB-KW"/>
</dbReference>
<dbReference type="Pfam" id="PF01068">
    <property type="entry name" value="DNA_ligase_A_M"/>
    <property type="match status" value="1"/>
</dbReference>
<dbReference type="InterPro" id="IPR052171">
    <property type="entry name" value="NHEJ_LigD"/>
</dbReference>
<keyword evidence="7" id="KW-0479">Metal-binding</keyword>
<keyword evidence="9" id="KW-0227">DNA damage</keyword>
<evidence type="ECO:0000256" key="17">
    <source>
        <dbReference type="ARBA" id="ARBA00023211"/>
    </source>
</evidence>
<dbReference type="eggNOG" id="COG3285">
    <property type="taxonomic scope" value="Bacteria"/>
</dbReference>
<dbReference type="PATRIC" id="fig|1285586.5.peg.2529"/>
<sequence length="614" mass="71988">MKVVVKMKPMLLTDVNEAPIGEEWLYETKYDGFRCILVWEEEEPILKSRNDNVLNHLFPEIIEFCMRIYDRIKPLLPLVLDGEVVYLTNHFKSNFSIVQKRGRMQNKDVIAEHAKHFPFHYVVFDLLKLKGEEQSNRYLKTRKQQLTKFFTAVKLPTTINYQDGQLLQAIENFEDSEMLLQTIRANNGEGIIAKKKTSKWVSNIRSTDWLKLKNWRYITVIVNKYDKGNGYFHGGVYQQGTFNEVVIFRHGMTDKERKTLVTFFQNNGTKRQETWELEPSICVDIACIDFDGSKLREPRFHAFRLEINPEACTWLQMQRQLLPIPNNVQITHPDKPVWPEIGITKDGYLHYLQMISSYLLPFLYDRPLTLIRYPHGAPGESFYQKSSPEKIPDFVTTARIADTNFILCNNIETLLWLGNQLALEFHIPFQTIRTEKPTEIVFDLDPPSVDEFSLAMQGARQLKEICDYFHLQSFVKTSGGKGLQLYIPLPEHAFSYEEVRIFTEFVCKFLCKQQPDFYTIERLKKNRQKKLYLDYVQHAEGKTIISPYSTRGNNKGLVATPLNWDEVNEQLRPEKFTIPTVLARMKDIGNPFRNFREIGEKQDFKSVLHHLRNS</sequence>
<evidence type="ECO:0000256" key="7">
    <source>
        <dbReference type="ARBA" id="ARBA00022723"/>
    </source>
</evidence>
<dbReference type="AlphaFoldDB" id="R7ZEC5"/>
<dbReference type="InterPro" id="IPR012310">
    <property type="entry name" value="DNA_ligase_ATP-dep_cent"/>
</dbReference>
<dbReference type="NCBIfam" id="TIGR02779">
    <property type="entry name" value="NHEJ_ligase_lig"/>
    <property type="match status" value="1"/>
</dbReference>
<keyword evidence="6" id="KW-0540">Nuclease</keyword>
<dbReference type="GO" id="GO:0003910">
    <property type="term" value="F:DNA ligase (ATP) activity"/>
    <property type="evidence" value="ECO:0007669"/>
    <property type="project" value="UniProtKB-EC"/>
</dbReference>
<comment type="caution">
    <text evidence="24">The sequence shown here is derived from an EMBL/GenBank/DDBJ whole genome shotgun (WGS) entry which is preliminary data.</text>
</comment>
<dbReference type="SUPFAM" id="SSF50249">
    <property type="entry name" value="Nucleic acid-binding proteins"/>
    <property type="match status" value="1"/>
</dbReference>
<dbReference type="NCBIfam" id="TIGR02776">
    <property type="entry name" value="NHEJ_ligase_prk"/>
    <property type="match status" value="1"/>
</dbReference>
<evidence type="ECO:0000256" key="4">
    <source>
        <dbReference type="ARBA" id="ARBA00022679"/>
    </source>
</evidence>
<evidence type="ECO:0000256" key="1">
    <source>
        <dbReference type="ARBA" id="ARBA00001936"/>
    </source>
</evidence>
<dbReference type="CDD" id="cd04866">
    <property type="entry name" value="LigD_Pol_like_3"/>
    <property type="match status" value="1"/>
</dbReference>
<comment type="catalytic activity">
    <reaction evidence="20">
        <text>ATP + (deoxyribonucleotide)n-3'-hydroxyl + 5'-phospho-(deoxyribonucleotide)m = (deoxyribonucleotide)n+m + AMP + diphosphate.</text>
        <dbReference type="EC" id="6.5.1.1"/>
    </reaction>
</comment>
<dbReference type="EMBL" id="AQPX01000018">
    <property type="protein sequence ID" value="EON72374.1"/>
    <property type="molecule type" value="Genomic_DNA"/>
</dbReference>
<dbReference type="PANTHER" id="PTHR42705">
    <property type="entry name" value="BIFUNCTIONAL NON-HOMOLOGOUS END JOINING PROTEIN LIGD"/>
    <property type="match status" value="1"/>
</dbReference>
<evidence type="ECO:0000256" key="13">
    <source>
        <dbReference type="ARBA" id="ARBA00022932"/>
    </source>
</evidence>
<evidence type="ECO:0000259" key="23">
    <source>
        <dbReference type="PROSITE" id="PS50160"/>
    </source>
</evidence>
<dbReference type="GO" id="GO:0004527">
    <property type="term" value="F:exonuclease activity"/>
    <property type="evidence" value="ECO:0007669"/>
    <property type="project" value="UniProtKB-KW"/>
</dbReference>
<dbReference type="Gene3D" id="3.90.920.10">
    <property type="entry name" value="DNA primase, PRIM domain"/>
    <property type="match status" value="1"/>
</dbReference>
<keyword evidence="12" id="KW-0067">ATP-binding</keyword>
<keyword evidence="11" id="KW-0269">Exonuclease</keyword>